<evidence type="ECO:0000313" key="2">
    <source>
        <dbReference type="EMBL" id="GIY38289.1"/>
    </source>
</evidence>
<evidence type="ECO:0000313" key="3">
    <source>
        <dbReference type="Proteomes" id="UP001054945"/>
    </source>
</evidence>
<keyword evidence="1" id="KW-1133">Transmembrane helix</keyword>
<gene>
    <name evidence="2" type="ORF">CEXT_532471</name>
</gene>
<feature type="transmembrane region" description="Helical" evidence="1">
    <location>
        <begin position="24"/>
        <end position="49"/>
    </location>
</feature>
<sequence>MCYRSCDWIKIVFTQFSSMNWHPWFIMLGLGISLLVCISHAVFPGFVLFGTVFEADYWKLIENLMQKCISPVRYSSLPKIKLHSSDSETSMIPLENTIS</sequence>
<dbReference type="AlphaFoldDB" id="A0AAV4SZ13"/>
<evidence type="ECO:0000256" key="1">
    <source>
        <dbReference type="SAM" id="Phobius"/>
    </source>
</evidence>
<reference evidence="2 3" key="1">
    <citation type="submission" date="2021-06" db="EMBL/GenBank/DDBJ databases">
        <title>Caerostris extrusa draft genome.</title>
        <authorList>
            <person name="Kono N."/>
            <person name="Arakawa K."/>
        </authorList>
    </citation>
    <scope>NUCLEOTIDE SEQUENCE [LARGE SCALE GENOMIC DNA]</scope>
</reference>
<dbReference type="Proteomes" id="UP001054945">
    <property type="component" value="Unassembled WGS sequence"/>
</dbReference>
<accession>A0AAV4SZ13</accession>
<keyword evidence="1" id="KW-0472">Membrane</keyword>
<keyword evidence="3" id="KW-1185">Reference proteome</keyword>
<protein>
    <submittedName>
        <fullName evidence="2">Uncharacterized protein</fullName>
    </submittedName>
</protein>
<proteinExistence type="predicted"/>
<name>A0AAV4SZ13_CAEEX</name>
<comment type="caution">
    <text evidence="2">The sequence shown here is derived from an EMBL/GenBank/DDBJ whole genome shotgun (WGS) entry which is preliminary data.</text>
</comment>
<organism evidence="2 3">
    <name type="scientific">Caerostris extrusa</name>
    <name type="common">Bark spider</name>
    <name type="synonym">Caerostris bankana</name>
    <dbReference type="NCBI Taxonomy" id="172846"/>
    <lineage>
        <taxon>Eukaryota</taxon>
        <taxon>Metazoa</taxon>
        <taxon>Ecdysozoa</taxon>
        <taxon>Arthropoda</taxon>
        <taxon>Chelicerata</taxon>
        <taxon>Arachnida</taxon>
        <taxon>Araneae</taxon>
        <taxon>Araneomorphae</taxon>
        <taxon>Entelegynae</taxon>
        <taxon>Araneoidea</taxon>
        <taxon>Araneidae</taxon>
        <taxon>Caerostris</taxon>
    </lineage>
</organism>
<keyword evidence="1" id="KW-0812">Transmembrane</keyword>
<dbReference type="EMBL" id="BPLR01010283">
    <property type="protein sequence ID" value="GIY38289.1"/>
    <property type="molecule type" value="Genomic_DNA"/>
</dbReference>